<dbReference type="PROSITE" id="PS00165">
    <property type="entry name" value="DEHYDRATASE_SER_THR"/>
    <property type="match status" value="1"/>
</dbReference>
<comment type="cofactor">
    <cofactor evidence="1">
        <name>pyridoxal 5'-phosphate</name>
        <dbReference type="ChEBI" id="CHEBI:597326"/>
    </cofactor>
</comment>
<dbReference type="InterPro" id="IPR001926">
    <property type="entry name" value="TrpB-like_PALP"/>
</dbReference>
<dbReference type="InterPro" id="IPR036052">
    <property type="entry name" value="TrpB-like_PALP_sf"/>
</dbReference>
<feature type="domain" description="Tryptophan synthase beta chain-like PALP" evidence="5">
    <location>
        <begin position="46"/>
        <end position="328"/>
    </location>
</feature>
<dbReference type="CDD" id="cd01562">
    <property type="entry name" value="Thr-dehyd"/>
    <property type="match status" value="1"/>
</dbReference>
<dbReference type="FunFam" id="3.40.50.1100:FF:000007">
    <property type="entry name" value="L-threonine dehydratase catabolic TdcB"/>
    <property type="match status" value="1"/>
</dbReference>
<dbReference type="EMBL" id="JACHDS010000001">
    <property type="protein sequence ID" value="MBB6171982.1"/>
    <property type="molecule type" value="Genomic_DNA"/>
</dbReference>
<dbReference type="GO" id="GO:0006565">
    <property type="term" value="P:L-serine catabolic process"/>
    <property type="evidence" value="ECO:0007669"/>
    <property type="project" value="TreeGrafter"/>
</dbReference>
<keyword evidence="3" id="KW-0663">Pyridoxal phosphate</keyword>
<evidence type="ECO:0000256" key="2">
    <source>
        <dbReference type="ARBA" id="ARBA00010869"/>
    </source>
</evidence>
<dbReference type="GO" id="GO:0004794">
    <property type="term" value="F:threonine deaminase activity"/>
    <property type="evidence" value="ECO:0007669"/>
    <property type="project" value="UniProtKB-EC"/>
</dbReference>
<dbReference type="Gene3D" id="3.40.50.1100">
    <property type="match status" value="2"/>
</dbReference>
<name>A0A7W9YH04_9ACTN</name>
<dbReference type="SUPFAM" id="SSF53686">
    <property type="entry name" value="Tryptophan synthase beta subunit-like PLP-dependent enzymes"/>
    <property type="match status" value="1"/>
</dbReference>
<accession>A0A7W9YH04</accession>
<reference evidence="6 7" key="1">
    <citation type="submission" date="2020-08" db="EMBL/GenBank/DDBJ databases">
        <title>Sequencing the genomes of 1000 actinobacteria strains.</title>
        <authorList>
            <person name="Klenk H.-P."/>
        </authorList>
    </citation>
    <scope>NUCLEOTIDE SEQUENCE [LARGE SCALE GENOMIC DNA]</scope>
    <source>
        <strain evidence="6 7">DSM 46659</strain>
    </source>
</reference>
<dbReference type="GO" id="GO:0009097">
    <property type="term" value="P:isoleucine biosynthetic process"/>
    <property type="evidence" value="ECO:0007669"/>
    <property type="project" value="TreeGrafter"/>
</dbReference>
<dbReference type="EC" id="4.3.1.19" evidence="6"/>
<comment type="caution">
    <text evidence="6">The sequence shown here is derived from an EMBL/GenBank/DDBJ whole genome shotgun (WGS) entry which is preliminary data.</text>
</comment>
<evidence type="ECO:0000256" key="4">
    <source>
        <dbReference type="ARBA" id="ARBA00023239"/>
    </source>
</evidence>
<dbReference type="GO" id="GO:0003941">
    <property type="term" value="F:L-serine ammonia-lyase activity"/>
    <property type="evidence" value="ECO:0007669"/>
    <property type="project" value="TreeGrafter"/>
</dbReference>
<evidence type="ECO:0000313" key="7">
    <source>
        <dbReference type="Proteomes" id="UP000546642"/>
    </source>
</evidence>
<evidence type="ECO:0000313" key="6">
    <source>
        <dbReference type="EMBL" id="MBB6171982.1"/>
    </source>
</evidence>
<gene>
    <name evidence="6" type="ORF">HNR23_002042</name>
</gene>
<protein>
    <submittedName>
        <fullName evidence="6">Threonine dehydratase</fullName>
        <ecNumber evidence="6">4.3.1.19</ecNumber>
    </submittedName>
</protein>
<dbReference type="GO" id="GO:0030170">
    <property type="term" value="F:pyridoxal phosphate binding"/>
    <property type="evidence" value="ECO:0007669"/>
    <property type="project" value="InterPro"/>
</dbReference>
<dbReference type="PANTHER" id="PTHR48078:SF6">
    <property type="entry name" value="L-THREONINE DEHYDRATASE CATABOLIC TDCB"/>
    <property type="match status" value="1"/>
</dbReference>
<keyword evidence="7" id="KW-1185">Reference proteome</keyword>
<proteinExistence type="inferred from homology"/>
<dbReference type="RefSeq" id="WP_184075326.1">
    <property type="nucleotide sequence ID" value="NZ_JACHDS010000001.1"/>
</dbReference>
<dbReference type="AlphaFoldDB" id="A0A7W9YH04"/>
<dbReference type="InterPro" id="IPR050147">
    <property type="entry name" value="Ser/Thr_Dehydratase"/>
</dbReference>
<evidence type="ECO:0000256" key="3">
    <source>
        <dbReference type="ARBA" id="ARBA00022898"/>
    </source>
</evidence>
<evidence type="ECO:0000259" key="5">
    <source>
        <dbReference type="Pfam" id="PF00291"/>
    </source>
</evidence>
<dbReference type="GO" id="GO:0006567">
    <property type="term" value="P:L-threonine catabolic process"/>
    <property type="evidence" value="ECO:0007669"/>
    <property type="project" value="TreeGrafter"/>
</dbReference>
<dbReference type="Proteomes" id="UP000546642">
    <property type="component" value="Unassembled WGS sequence"/>
</dbReference>
<dbReference type="PANTHER" id="PTHR48078">
    <property type="entry name" value="THREONINE DEHYDRATASE, MITOCHONDRIAL-RELATED"/>
    <property type="match status" value="1"/>
</dbReference>
<evidence type="ECO:0000256" key="1">
    <source>
        <dbReference type="ARBA" id="ARBA00001933"/>
    </source>
</evidence>
<keyword evidence="4 6" id="KW-0456">Lyase</keyword>
<comment type="similarity">
    <text evidence="2">Belongs to the serine/threonine dehydratase family.</text>
</comment>
<organism evidence="6 7">
    <name type="scientific">Nocardiopsis mwathae</name>
    <dbReference type="NCBI Taxonomy" id="1472723"/>
    <lineage>
        <taxon>Bacteria</taxon>
        <taxon>Bacillati</taxon>
        <taxon>Actinomycetota</taxon>
        <taxon>Actinomycetes</taxon>
        <taxon>Streptosporangiales</taxon>
        <taxon>Nocardiopsidaceae</taxon>
        <taxon>Nocardiopsis</taxon>
    </lineage>
</organism>
<dbReference type="Pfam" id="PF00291">
    <property type="entry name" value="PALP"/>
    <property type="match status" value="1"/>
</dbReference>
<dbReference type="InterPro" id="IPR000634">
    <property type="entry name" value="Ser/Thr_deHydtase_PyrdxlP-BS"/>
</dbReference>
<sequence length="348" mass="35411">MERTEYVETGLIALDDIRAAADRIAPRGAVSGTGGADGADGAGGRGVMRTPLLPMPVVRGGPPLWLKAENLQPVGSFKIRGATNALSLLDDEARAAGVVTHSSGNHGRALAYAARAVGVACVVVVPEGAPQVKTDAMRELGAEVVIVTPAQRSETARRLAGERGLTLIPPFDDDAVIAGQGTVGLEILEDLPAVDTVLLPVGGGGLASGVATAVKELKPDAAVIGVEPELAADAAESLAVGRRIAWSPERTARTAADGVRVGLSDRTFAHLRERLDDILTVTEEEIRAAMGRIARRARVVAEPSGALAAAAVLSGRAPAGNTVAVVSGGNVDPVLLAATVLTGQSDDL</sequence>
<dbReference type="FunFam" id="3.40.50.1100:FF:000041">
    <property type="entry name" value="Threonine ammonia-lyase, variant"/>
    <property type="match status" value="1"/>
</dbReference>